<dbReference type="Pfam" id="PF00053">
    <property type="entry name" value="EGF_laminin"/>
    <property type="match status" value="3"/>
</dbReference>
<evidence type="ECO:0000256" key="5">
    <source>
        <dbReference type="ARBA" id="ARBA00023292"/>
    </source>
</evidence>
<dbReference type="SMART" id="SM00180">
    <property type="entry name" value="EGF_Lam"/>
    <property type="match status" value="4"/>
</dbReference>
<evidence type="ECO:0000256" key="3">
    <source>
        <dbReference type="ARBA" id="ARBA00023157"/>
    </source>
</evidence>
<organism evidence="10 11">
    <name type="scientific">Timema podura</name>
    <name type="common">Walking stick</name>
    <dbReference type="NCBI Taxonomy" id="61482"/>
    <lineage>
        <taxon>Eukaryota</taxon>
        <taxon>Metazoa</taxon>
        <taxon>Ecdysozoa</taxon>
        <taxon>Arthropoda</taxon>
        <taxon>Hexapoda</taxon>
        <taxon>Insecta</taxon>
        <taxon>Pterygota</taxon>
        <taxon>Neoptera</taxon>
        <taxon>Polyneoptera</taxon>
        <taxon>Phasmatodea</taxon>
        <taxon>Timematodea</taxon>
        <taxon>Timematoidea</taxon>
        <taxon>Timematidae</taxon>
        <taxon>Timema</taxon>
    </lineage>
</organism>
<feature type="disulfide bond" evidence="6">
    <location>
        <begin position="164"/>
        <end position="176"/>
    </location>
</feature>
<keyword evidence="2" id="KW-0677">Repeat</keyword>
<evidence type="ECO:0000256" key="4">
    <source>
        <dbReference type="ARBA" id="ARBA00023180"/>
    </source>
</evidence>
<feature type="region of interest" description="Disordered" evidence="7">
    <location>
        <begin position="352"/>
        <end position="385"/>
    </location>
</feature>
<accession>A0ABN7NFH9</accession>
<evidence type="ECO:0000256" key="7">
    <source>
        <dbReference type="SAM" id="MobiDB-lite"/>
    </source>
</evidence>
<name>A0ABN7NFH9_TIMPD</name>
<reference evidence="10" key="1">
    <citation type="submission" date="2021-03" db="EMBL/GenBank/DDBJ databases">
        <authorList>
            <person name="Tran Van P."/>
        </authorList>
    </citation>
    <scope>NUCLEOTIDE SEQUENCE</scope>
</reference>
<keyword evidence="3 6" id="KW-1015">Disulfide bond</keyword>
<evidence type="ECO:0000259" key="8">
    <source>
        <dbReference type="PROSITE" id="PS50027"/>
    </source>
</evidence>
<dbReference type="PROSITE" id="PS51115">
    <property type="entry name" value="LAMININ_IVA"/>
    <property type="match status" value="1"/>
</dbReference>
<dbReference type="PANTHER" id="PTHR10574">
    <property type="entry name" value="NETRIN/LAMININ-RELATED"/>
    <property type="match status" value="1"/>
</dbReference>
<feature type="domain" description="Laminin IV type A" evidence="9">
    <location>
        <begin position="235"/>
        <end position="435"/>
    </location>
</feature>
<dbReference type="Proteomes" id="UP001153148">
    <property type="component" value="Unassembled WGS sequence"/>
</dbReference>
<feature type="disulfide bond" evidence="6">
    <location>
        <begin position="46"/>
        <end position="55"/>
    </location>
</feature>
<keyword evidence="11" id="KW-1185">Reference proteome</keyword>
<dbReference type="PRINTS" id="PR00011">
    <property type="entry name" value="EGFLAMININ"/>
</dbReference>
<keyword evidence="1" id="KW-0732">Signal</keyword>
<evidence type="ECO:0000256" key="6">
    <source>
        <dbReference type="PROSITE-ProRule" id="PRU00460"/>
    </source>
</evidence>
<dbReference type="SUPFAM" id="SSF57196">
    <property type="entry name" value="EGF/Laminin"/>
    <property type="match status" value="4"/>
</dbReference>
<dbReference type="PANTHER" id="PTHR10574:SF197">
    <property type="entry name" value="LAMININ SUBUNIT BETA-1 ISOFORM X1"/>
    <property type="match status" value="1"/>
</dbReference>
<dbReference type="InterPro" id="IPR002049">
    <property type="entry name" value="LE_dom"/>
</dbReference>
<dbReference type="EMBL" id="CAJPIN010000233">
    <property type="protein sequence ID" value="CAG2053238.1"/>
    <property type="molecule type" value="Genomic_DNA"/>
</dbReference>
<feature type="domain" description="Laminin EGF-like" evidence="8">
    <location>
        <begin position="25"/>
        <end position="70"/>
    </location>
</feature>
<dbReference type="Gene3D" id="2.10.25.10">
    <property type="entry name" value="Laminin"/>
    <property type="match status" value="4"/>
</dbReference>
<evidence type="ECO:0000256" key="1">
    <source>
        <dbReference type="ARBA" id="ARBA00022729"/>
    </source>
</evidence>
<feature type="disulfide bond" evidence="6">
    <location>
        <begin position="166"/>
        <end position="183"/>
    </location>
</feature>
<evidence type="ECO:0000256" key="2">
    <source>
        <dbReference type="ARBA" id="ARBA00022737"/>
    </source>
</evidence>
<dbReference type="Pfam" id="PF00052">
    <property type="entry name" value="Laminin_B"/>
    <property type="match status" value="1"/>
</dbReference>
<dbReference type="PROSITE" id="PS50027">
    <property type="entry name" value="EGF_LAM_2"/>
    <property type="match status" value="4"/>
</dbReference>
<evidence type="ECO:0000313" key="11">
    <source>
        <dbReference type="Proteomes" id="UP001153148"/>
    </source>
</evidence>
<dbReference type="InterPro" id="IPR050440">
    <property type="entry name" value="Laminin/Netrin_ECM"/>
</dbReference>
<evidence type="ECO:0000313" key="10">
    <source>
        <dbReference type="EMBL" id="CAG2053238.1"/>
    </source>
</evidence>
<proteinExistence type="predicted"/>
<keyword evidence="4" id="KW-0325">Glycoprotein</keyword>
<evidence type="ECO:0000259" key="9">
    <source>
        <dbReference type="PROSITE" id="PS51115"/>
    </source>
</evidence>
<feature type="domain" description="Laminin EGF-like" evidence="8">
    <location>
        <begin position="71"/>
        <end position="115"/>
    </location>
</feature>
<feature type="disulfide bond" evidence="6">
    <location>
        <begin position="25"/>
        <end position="37"/>
    </location>
</feature>
<dbReference type="CDD" id="cd00055">
    <property type="entry name" value="EGF_Lam"/>
    <property type="match status" value="4"/>
</dbReference>
<sequence>MRVTPFCKETVFSLTSDYNNGALPCQCDFDGSLSFECEPFGGQCPCKPNIIGRRCEICKTGYFGFPNCKPCDCPSTALCETYTGECICPPRVTGERCNQCIAYTYGFDPIIGCEECNCEPLGVARGNLQCDLFNGSCQCKANVVGRTCDRCKAGNWGFPYCQHCDCDRRGTTDNICDQYTAECYCKNNVNGQACDLCNEGTFNIQEKNPDGCTKCFCFGKTPRCSSSSLYRSHLSQMTDWSLVVARVEQTVSVEPLDIVPDILPSTGIGVNLLKDNRVVYFSAPPTYLNNKLTAYGGLLNYTVYYTTGQFGIAVSGPDVILRSGDLYLLHFAIEQPPAAVYYSTSLDIVRERVPSRQRHPSQQGTDHADTREPGGDIHQSHLLGGESNFQTMDGWESLYLYPRQIVDNNPGLGCGHAHCSDNDQWPSHTEFWIKSYGFEISENSKATSRQEQNNEHEHFHEHVHCSVCCGRVSRLEQNMFATCSHRRLK</sequence>
<feature type="domain" description="Laminin EGF-like" evidence="8">
    <location>
        <begin position="164"/>
        <end position="214"/>
    </location>
</feature>
<comment type="caution">
    <text evidence="10">The sequence shown here is derived from an EMBL/GenBank/DDBJ whole genome shotgun (WGS) entry which is preliminary data.</text>
</comment>
<feature type="disulfide bond" evidence="6">
    <location>
        <begin position="88"/>
        <end position="97"/>
    </location>
</feature>
<gene>
    <name evidence="10" type="ORF">TPAB3V08_LOCUS308</name>
</gene>
<protein>
    <submittedName>
        <fullName evidence="10">Uncharacterized protein</fullName>
    </submittedName>
</protein>
<dbReference type="InterPro" id="IPR000034">
    <property type="entry name" value="Laminin_IV"/>
</dbReference>
<feature type="domain" description="Laminin EGF-like" evidence="8">
    <location>
        <begin position="116"/>
        <end position="163"/>
    </location>
</feature>
<dbReference type="SMART" id="SM00281">
    <property type="entry name" value="LamB"/>
    <property type="match status" value="1"/>
</dbReference>
<feature type="disulfide bond" evidence="6">
    <location>
        <begin position="27"/>
        <end position="44"/>
    </location>
</feature>
<keyword evidence="5 6" id="KW-0424">Laminin EGF-like domain</keyword>
<feature type="disulfide bond" evidence="6">
    <location>
        <begin position="139"/>
        <end position="148"/>
    </location>
</feature>
<feature type="compositionally biased region" description="Basic and acidic residues" evidence="7">
    <location>
        <begin position="366"/>
        <end position="379"/>
    </location>
</feature>
<comment type="caution">
    <text evidence="6">Lacks conserved residue(s) required for the propagation of feature annotation.</text>
</comment>
<feature type="disulfide bond" evidence="6">
    <location>
        <begin position="185"/>
        <end position="194"/>
    </location>
</feature>
<dbReference type="PROSITE" id="PS01248">
    <property type="entry name" value="EGF_LAM_1"/>
    <property type="match status" value="3"/>
</dbReference>